<feature type="region of interest" description="Disordered" evidence="7">
    <location>
        <begin position="217"/>
        <end position="244"/>
    </location>
</feature>
<name>A0A919TIE1_9ACTN</name>
<dbReference type="GO" id="GO:0005886">
    <property type="term" value="C:plasma membrane"/>
    <property type="evidence" value="ECO:0007669"/>
    <property type="project" value="UniProtKB-SubCell"/>
</dbReference>
<evidence type="ECO:0000256" key="6">
    <source>
        <dbReference type="ARBA" id="ARBA00023136"/>
    </source>
</evidence>
<feature type="transmembrane region" description="Helical" evidence="8">
    <location>
        <begin position="68"/>
        <end position="88"/>
    </location>
</feature>
<dbReference type="PANTHER" id="PTHR30353:SF15">
    <property type="entry name" value="INNER MEMBRANE PROTEIN YABI"/>
    <property type="match status" value="1"/>
</dbReference>
<evidence type="ECO:0000256" key="2">
    <source>
        <dbReference type="ARBA" id="ARBA00010792"/>
    </source>
</evidence>
<dbReference type="Pfam" id="PF09335">
    <property type="entry name" value="VTT_dom"/>
    <property type="match status" value="1"/>
</dbReference>
<reference evidence="10 11" key="1">
    <citation type="submission" date="2021-03" db="EMBL/GenBank/DDBJ databases">
        <title>Whole genome shotgun sequence of Actinoplanes toevensis NBRC 105298.</title>
        <authorList>
            <person name="Komaki H."/>
            <person name="Tamura T."/>
        </authorList>
    </citation>
    <scope>NUCLEOTIDE SEQUENCE [LARGE SCALE GENOMIC DNA]</scope>
    <source>
        <strain evidence="10 11">NBRC 105298</strain>
    </source>
</reference>
<evidence type="ECO:0000256" key="4">
    <source>
        <dbReference type="ARBA" id="ARBA00022692"/>
    </source>
</evidence>
<keyword evidence="6 8" id="KW-0472">Membrane</keyword>
<feature type="transmembrane region" description="Helical" evidence="8">
    <location>
        <begin position="356"/>
        <end position="381"/>
    </location>
</feature>
<evidence type="ECO:0000313" key="10">
    <source>
        <dbReference type="EMBL" id="GIM95536.1"/>
    </source>
</evidence>
<feature type="transmembrane region" description="Helical" evidence="8">
    <location>
        <begin position="534"/>
        <end position="554"/>
    </location>
</feature>
<evidence type="ECO:0000256" key="5">
    <source>
        <dbReference type="ARBA" id="ARBA00022989"/>
    </source>
</evidence>
<comment type="similarity">
    <text evidence="2">Belongs to the DedA family.</text>
</comment>
<feature type="domain" description="VTT" evidence="9">
    <location>
        <begin position="49"/>
        <end position="173"/>
    </location>
</feature>
<dbReference type="AlphaFoldDB" id="A0A919TIE1"/>
<comment type="subcellular location">
    <subcellularLocation>
        <location evidence="1">Cell membrane</location>
        <topology evidence="1">Multi-pass membrane protein</topology>
    </subcellularLocation>
</comment>
<feature type="transmembrane region" description="Helical" evidence="8">
    <location>
        <begin position="20"/>
        <end position="38"/>
    </location>
</feature>
<evidence type="ECO:0000313" key="11">
    <source>
        <dbReference type="Proteomes" id="UP000677082"/>
    </source>
</evidence>
<dbReference type="PANTHER" id="PTHR30353">
    <property type="entry name" value="INNER MEMBRANE PROTEIN DEDA-RELATED"/>
    <property type="match status" value="1"/>
</dbReference>
<feature type="transmembrane region" description="Helical" evidence="8">
    <location>
        <begin position="43"/>
        <end position="62"/>
    </location>
</feature>
<proteinExistence type="inferred from homology"/>
<sequence length="597" mass="62860">MRVAGRLHSVTVMPWLNDLLGGLPPLLVYAVVAGLVAAESAVVAGLVLPAATALIALGLLANAGTVQIVPALLVAIAAAALGGTVGFHTGRRRGPRVRTTRLGRWIGDKRWDRAERLFARQGGRAILLGQWIVGARTLIPRLAGMNGVPYGRFAAWHTPAAVLWSLWMVGASYLAGASYDLLAARAGRAGGALAALAVMIVALLLAGRWLGRHPRQFRRLTARPTTSHTPDPTDSPDPDHQGESTKVRAWALRLTEGRPGPARTGLGRPAWMRAGFAGLARVRPGLGRLDRVRAGVGQPDWVRAGAERPDRMRAGAERPDRMQAGAERLGWVRARVGWLGSGGGRVRGRRGSAGSLVDLGLGVGALFSLAALLVLVVPVVVRFSGLGDADIAVANWARSQWTSDGYLFALDAATFADPGVLFAVAAVVSVGRWWWMRHRRGADLGLLTAVGPVLPVVLLAAVYAATSPPAWEIRHTPTSVVFPAVSEFDGYIPFDVAGVMASRAAGHTAQLAAAVGLLAWMLAGRLPWKWRVTVWTAAAIYVATCGGAWVYLGWSRMSETVAAVVIGAAWAALNAAIWSAPRVDAAPKAPAPAPVIA</sequence>
<keyword evidence="4 8" id="KW-0812">Transmembrane</keyword>
<evidence type="ECO:0000256" key="7">
    <source>
        <dbReference type="SAM" id="MobiDB-lite"/>
    </source>
</evidence>
<organism evidence="10 11">
    <name type="scientific">Paractinoplanes toevensis</name>
    <dbReference type="NCBI Taxonomy" id="571911"/>
    <lineage>
        <taxon>Bacteria</taxon>
        <taxon>Bacillati</taxon>
        <taxon>Actinomycetota</taxon>
        <taxon>Actinomycetes</taxon>
        <taxon>Micromonosporales</taxon>
        <taxon>Micromonosporaceae</taxon>
        <taxon>Paractinoplanes</taxon>
    </lineage>
</organism>
<evidence type="ECO:0000256" key="8">
    <source>
        <dbReference type="SAM" id="Phobius"/>
    </source>
</evidence>
<keyword evidence="11" id="KW-1185">Reference proteome</keyword>
<dbReference type="EMBL" id="BOQN01000095">
    <property type="protein sequence ID" value="GIM95536.1"/>
    <property type="molecule type" value="Genomic_DNA"/>
</dbReference>
<evidence type="ECO:0000256" key="1">
    <source>
        <dbReference type="ARBA" id="ARBA00004651"/>
    </source>
</evidence>
<protein>
    <recommendedName>
        <fullName evidence="9">VTT domain-containing protein</fullName>
    </recommendedName>
</protein>
<dbReference type="InterPro" id="IPR032816">
    <property type="entry name" value="VTT_dom"/>
</dbReference>
<gene>
    <name evidence="10" type="ORF">Ato02nite_073290</name>
</gene>
<accession>A0A919TIE1</accession>
<feature type="transmembrane region" description="Helical" evidence="8">
    <location>
        <begin position="415"/>
        <end position="435"/>
    </location>
</feature>
<feature type="transmembrane region" description="Helical" evidence="8">
    <location>
        <begin position="161"/>
        <end position="179"/>
    </location>
</feature>
<dbReference type="InterPro" id="IPR032818">
    <property type="entry name" value="DedA-like"/>
</dbReference>
<keyword evidence="5 8" id="KW-1133">Transmembrane helix</keyword>
<feature type="transmembrane region" description="Helical" evidence="8">
    <location>
        <begin position="444"/>
        <end position="465"/>
    </location>
</feature>
<evidence type="ECO:0000259" key="9">
    <source>
        <dbReference type="Pfam" id="PF09335"/>
    </source>
</evidence>
<evidence type="ECO:0000256" key="3">
    <source>
        <dbReference type="ARBA" id="ARBA00022475"/>
    </source>
</evidence>
<feature type="transmembrane region" description="Helical" evidence="8">
    <location>
        <begin position="191"/>
        <end position="210"/>
    </location>
</feature>
<comment type="caution">
    <text evidence="10">The sequence shown here is derived from an EMBL/GenBank/DDBJ whole genome shotgun (WGS) entry which is preliminary data.</text>
</comment>
<dbReference type="Proteomes" id="UP000677082">
    <property type="component" value="Unassembled WGS sequence"/>
</dbReference>
<feature type="transmembrane region" description="Helical" evidence="8">
    <location>
        <begin position="560"/>
        <end position="578"/>
    </location>
</feature>
<keyword evidence="3" id="KW-1003">Cell membrane</keyword>